<organism evidence="4 5">
    <name type="scientific">Pleomassaria siparia CBS 279.74</name>
    <dbReference type="NCBI Taxonomy" id="1314801"/>
    <lineage>
        <taxon>Eukaryota</taxon>
        <taxon>Fungi</taxon>
        <taxon>Dikarya</taxon>
        <taxon>Ascomycota</taxon>
        <taxon>Pezizomycotina</taxon>
        <taxon>Dothideomycetes</taxon>
        <taxon>Pleosporomycetidae</taxon>
        <taxon>Pleosporales</taxon>
        <taxon>Pleomassariaceae</taxon>
        <taxon>Pleomassaria</taxon>
    </lineage>
</organism>
<evidence type="ECO:0000256" key="1">
    <source>
        <dbReference type="ARBA" id="ARBA00004685"/>
    </source>
</evidence>
<sequence length="271" mass="30682">MPQAYQQLPLEEAPSLGSRDDASEHEKWEFRSEKKWSLRSITSSHWSWIVQTAMLSASITLFIVSMCKQSSSSSSSSAGQANQIPMTWSPLNEAIKYEITRFDLPPVPEGPFVGQGDDKDIMWDYITDGVPDTMVTREEMIKMNMDPNGALEVTDPKTGKRGFRVAIEVFHQLHCLNLLRQANHKAHYAPQGGDTAAEPMDLHGHLDHCIDALRQFVMCQADTNVFPFRFPFEDGDPWPDYSSPRMCRNYEKVRDWAVAHGVAQGVNEPEH</sequence>
<dbReference type="Proteomes" id="UP000799428">
    <property type="component" value="Unassembled WGS sequence"/>
</dbReference>
<proteinExistence type="inferred from homology"/>
<dbReference type="OrthoDB" id="3687641at2759"/>
<dbReference type="InterPro" id="IPR021765">
    <property type="entry name" value="UstYa-like"/>
</dbReference>
<evidence type="ECO:0000256" key="3">
    <source>
        <dbReference type="SAM" id="MobiDB-lite"/>
    </source>
</evidence>
<evidence type="ECO:0000313" key="5">
    <source>
        <dbReference type="Proteomes" id="UP000799428"/>
    </source>
</evidence>
<dbReference type="GO" id="GO:0043386">
    <property type="term" value="P:mycotoxin biosynthetic process"/>
    <property type="evidence" value="ECO:0007669"/>
    <property type="project" value="InterPro"/>
</dbReference>
<comment type="similarity">
    <text evidence="2">Belongs to the ustYa family.</text>
</comment>
<dbReference type="Pfam" id="PF11807">
    <property type="entry name" value="UstYa"/>
    <property type="match status" value="1"/>
</dbReference>
<dbReference type="PANTHER" id="PTHR33365:SF4">
    <property type="entry name" value="CYCLOCHLOROTINE BIOSYNTHESIS PROTEIN O"/>
    <property type="match status" value="1"/>
</dbReference>
<reference evidence="4" key="1">
    <citation type="journal article" date="2020" name="Stud. Mycol.">
        <title>101 Dothideomycetes genomes: a test case for predicting lifestyles and emergence of pathogens.</title>
        <authorList>
            <person name="Haridas S."/>
            <person name="Albert R."/>
            <person name="Binder M."/>
            <person name="Bloem J."/>
            <person name="Labutti K."/>
            <person name="Salamov A."/>
            <person name="Andreopoulos B."/>
            <person name="Baker S."/>
            <person name="Barry K."/>
            <person name="Bills G."/>
            <person name="Bluhm B."/>
            <person name="Cannon C."/>
            <person name="Castanera R."/>
            <person name="Culley D."/>
            <person name="Daum C."/>
            <person name="Ezra D."/>
            <person name="Gonzalez J."/>
            <person name="Henrissat B."/>
            <person name="Kuo A."/>
            <person name="Liang C."/>
            <person name="Lipzen A."/>
            <person name="Lutzoni F."/>
            <person name="Magnuson J."/>
            <person name="Mondo S."/>
            <person name="Nolan M."/>
            <person name="Ohm R."/>
            <person name="Pangilinan J."/>
            <person name="Park H.-J."/>
            <person name="Ramirez L."/>
            <person name="Alfaro M."/>
            <person name="Sun H."/>
            <person name="Tritt A."/>
            <person name="Yoshinaga Y."/>
            <person name="Zwiers L.-H."/>
            <person name="Turgeon B."/>
            <person name="Goodwin S."/>
            <person name="Spatafora J."/>
            <person name="Crous P."/>
            <person name="Grigoriev I."/>
        </authorList>
    </citation>
    <scope>NUCLEOTIDE SEQUENCE</scope>
    <source>
        <strain evidence="4">CBS 279.74</strain>
    </source>
</reference>
<evidence type="ECO:0000313" key="4">
    <source>
        <dbReference type="EMBL" id="KAF2703284.1"/>
    </source>
</evidence>
<comment type="pathway">
    <text evidence="1">Mycotoxin biosynthesis.</text>
</comment>
<dbReference type="PANTHER" id="PTHR33365">
    <property type="entry name" value="YALI0B05434P"/>
    <property type="match status" value="1"/>
</dbReference>
<gene>
    <name evidence="4" type="ORF">K504DRAFT_463663</name>
</gene>
<name>A0A6G1JRP4_9PLEO</name>
<evidence type="ECO:0000256" key="2">
    <source>
        <dbReference type="ARBA" id="ARBA00035112"/>
    </source>
</evidence>
<dbReference type="AlphaFoldDB" id="A0A6G1JRP4"/>
<feature type="region of interest" description="Disordered" evidence="3">
    <location>
        <begin position="1"/>
        <end position="24"/>
    </location>
</feature>
<dbReference type="EMBL" id="MU005788">
    <property type="protein sequence ID" value="KAF2703284.1"/>
    <property type="molecule type" value="Genomic_DNA"/>
</dbReference>
<keyword evidence="5" id="KW-1185">Reference proteome</keyword>
<accession>A0A6G1JRP4</accession>
<protein>
    <recommendedName>
        <fullName evidence="6">Tat pathway signal sequence</fullName>
    </recommendedName>
</protein>
<evidence type="ECO:0008006" key="6">
    <source>
        <dbReference type="Google" id="ProtNLM"/>
    </source>
</evidence>